<gene>
    <name evidence="2" type="primary">Acey_s0928.g3077</name>
    <name evidence="2" type="ORF">Y032_0928g3077</name>
</gene>
<feature type="non-terminal residue" evidence="2">
    <location>
        <position position="1"/>
    </location>
</feature>
<feature type="region of interest" description="Disordered" evidence="1">
    <location>
        <begin position="1"/>
        <end position="22"/>
    </location>
</feature>
<accession>A0A016W977</accession>
<reference evidence="3" key="1">
    <citation type="journal article" date="2015" name="Nat. Genet.">
        <title>The genome and transcriptome of the zoonotic hookworm Ancylostoma ceylanicum identify infection-specific gene families.</title>
        <authorList>
            <person name="Schwarz E.M."/>
            <person name="Hu Y."/>
            <person name="Antoshechkin I."/>
            <person name="Miller M.M."/>
            <person name="Sternberg P.W."/>
            <person name="Aroian R.V."/>
        </authorList>
    </citation>
    <scope>NUCLEOTIDE SEQUENCE</scope>
    <source>
        <strain evidence="3">HY135</strain>
    </source>
</reference>
<dbReference type="EMBL" id="JARK01000528">
    <property type="protein sequence ID" value="EYC36151.1"/>
    <property type="molecule type" value="Genomic_DNA"/>
</dbReference>
<evidence type="ECO:0000313" key="2">
    <source>
        <dbReference type="EMBL" id="EYC36151.1"/>
    </source>
</evidence>
<sequence>VLAHRLSGPPSGPSTPYSGNASTFPISSSRWVGILEISDMMTVVDADFNAVNIFRSME</sequence>
<name>A0A016W977_9BILA</name>
<protein>
    <submittedName>
        <fullName evidence="2">Uncharacterized protein</fullName>
    </submittedName>
</protein>
<evidence type="ECO:0000313" key="3">
    <source>
        <dbReference type="Proteomes" id="UP000024635"/>
    </source>
</evidence>
<dbReference type="AlphaFoldDB" id="A0A016W977"/>
<evidence type="ECO:0000256" key="1">
    <source>
        <dbReference type="SAM" id="MobiDB-lite"/>
    </source>
</evidence>
<proteinExistence type="predicted"/>
<comment type="caution">
    <text evidence="2">The sequence shown here is derived from an EMBL/GenBank/DDBJ whole genome shotgun (WGS) entry which is preliminary data.</text>
</comment>
<keyword evidence="3" id="KW-1185">Reference proteome</keyword>
<organism evidence="2 3">
    <name type="scientific">Ancylostoma ceylanicum</name>
    <dbReference type="NCBI Taxonomy" id="53326"/>
    <lineage>
        <taxon>Eukaryota</taxon>
        <taxon>Metazoa</taxon>
        <taxon>Ecdysozoa</taxon>
        <taxon>Nematoda</taxon>
        <taxon>Chromadorea</taxon>
        <taxon>Rhabditida</taxon>
        <taxon>Rhabditina</taxon>
        <taxon>Rhabditomorpha</taxon>
        <taxon>Strongyloidea</taxon>
        <taxon>Ancylostomatidae</taxon>
        <taxon>Ancylostomatinae</taxon>
        <taxon>Ancylostoma</taxon>
    </lineage>
</organism>
<dbReference type="Proteomes" id="UP000024635">
    <property type="component" value="Unassembled WGS sequence"/>
</dbReference>